<organism evidence="4 5">
    <name type="scientific">Tepidimonas aquatica</name>
    <dbReference type="NCBI Taxonomy" id="247482"/>
    <lineage>
        <taxon>Bacteria</taxon>
        <taxon>Pseudomonadati</taxon>
        <taxon>Pseudomonadota</taxon>
        <taxon>Betaproteobacteria</taxon>
        <taxon>Burkholderiales</taxon>
        <taxon>Tepidimonas</taxon>
    </lineage>
</organism>
<dbReference type="InterPro" id="IPR002669">
    <property type="entry name" value="UreD"/>
</dbReference>
<comment type="function">
    <text evidence="3">Required for maturation of urease via the functional incorporation of the urease nickel metallocenter.</text>
</comment>
<reference evidence="4 5" key="1">
    <citation type="submission" date="2019-07" db="EMBL/GenBank/DDBJ databases">
        <title>Tepidimonas aquatica CLN-1 draft genome.</title>
        <authorList>
            <person name="Da Costa M.S."/>
            <person name="Froufe H.J.C."/>
            <person name="Egas C."/>
            <person name="Albuquerque L."/>
        </authorList>
    </citation>
    <scope>NUCLEOTIDE SEQUENCE [LARGE SCALE GENOMIC DNA]</scope>
    <source>
        <strain evidence="4 5">CLN-1</strain>
    </source>
</reference>
<evidence type="ECO:0000256" key="3">
    <source>
        <dbReference type="HAMAP-Rule" id="MF_01384"/>
    </source>
</evidence>
<comment type="subcellular location">
    <subcellularLocation>
        <location evidence="3">Cytoplasm</location>
    </subcellularLocation>
</comment>
<sequence length="276" mass="29732">MGWRGTLQLRYDRLEHGTTLAFEHDGPLRVLRTLYPEGTSVCHTVLIHPPGGIVGGDTLEVAITVGRGAHALLTTPGATRFYRCDGQAAAQTVRARLAPGARLEWLPQETIAYPGCVASNCWHADLAADAEVLAWEVCALGLPQAKQPFSSGVLHQSMAVDDIWLDEGRLHAGDDWLLNGGPGLAGHRALATLVLASGSPWTVERREHLLATVRALLPTALEPVAAGATCPHERVLVVRGLAPMVEPLIALWQRLWAALRTAAWGLPAPALRLWRV</sequence>
<dbReference type="AlphaFoldDB" id="A0A554WVW8"/>
<dbReference type="HAMAP" id="MF_01384">
    <property type="entry name" value="UreD"/>
    <property type="match status" value="1"/>
</dbReference>
<name>A0A554WVW8_9BURK</name>
<keyword evidence="3" id="KW-0996">Nickel insertion</keyword>
<dbReference type="GO" id="GO:0016151">
    <property type="term" value="F:nickel cation binding"/>
    <property type="evidence" value="ECO:0007669"/>
    <property type="project" value="UniProtKB-UniRule"/>
</dbReference>
<comment type="subunit">
    <text evidence="3">UreD, UreF and UreG form a complex that acts as a GTP-hydrolysis-dependent molecular chaperone, activating the urease apoprotein by helping to assemble the nickel containing metallocenter of UreC. The UreE protein probably delivers the nickel.</text>
</comment>
<keyword evidence="5" id="KW-1185">Reference proteome</keyword>
<dbReference type="RefSeq" id="WP_144324199.1">
    <property type="nucleotide sequence ID" value="NZ_VJNA01000002.1"/>
</dbReference>
<dbReference type="Proteomes" id="UP000318554">
    <property type="component" value="Unassembled WGS sequence"/>
</dbReference>
<dbReference type="EMBL" id="VJNA01000002">
    <property type="protein sequence ID" value="TSE27718.1"/>
    <property type="molecule type" value="Genomic_DNA"/>
</dbReference>
<comment type="similarity">
    <text evidence="1 3">Belongs to the UreD family.</text>
</comment>
<dbReference type="PANTHER" id="PTHR33643:SF1">
    <property type="entry name" value="UREASE ACCESSORY PROTEIN D"/>
    <property type="match status" value="1"/>
</dbReference>
<evidence type="ECO:0000256" key="1">
    <source>
        <dbReference type="ARBA" id="ARBA00007177"/>
    </source>
</evidence>
<proteinExistence type="inferred from homology"/>
<accession>A0A554WVW8</accession>
<keyword evidence="2 3" id="KW-0143">Chaperone</keyword>
<dbReference type="Pfam" id="PF01774">
    <property type="entry name" value="UreD"/>
    <property type="match status" value="1"/>
</dbReference>
<dbReference type="PANTHER" id="PTHR33643">
    <property type="entry name" value="UREASE ACCESSORY PROTEIN D"/>
    <property type="match status" value="1"/>
</dbReference>
<protein>
    <recommendedName>
        <fullName evidence="3">Urease accessory protein UreD</fullName>
    </recommendedName>
</protein>
<comment type="caution">
    <text evidence="4">The sequence shown here is derived from an EMBL/GenBank/DDBJ whole genome shotgun (WGS) entry which is preliminary data.</text>
</comment>
<evidence type="ECO:0000313" key="5">
    <source>
        <dbReference type="Proteomes" id="UP000318554"/>
    </source>
</evidence>
<dbReference type="OrthoDB" id="9798842at2"/>
<keyword evidence="3" id="KW-0963">Cytoplasm</keyword>
<evidence type="ECO:0000313" key="4">
    <source>
        <dbReference type="EMBL" id="TSE27718.1"/>
    </source>
</evidence>
<evidence type="ECO:0000256" key="2">
    <source>
        <dbReference type="ARBA" id="ARBA00023186"/>
    </source>
</evidence>
<gene>
    <name evidence="3 4" type="primary">ureD</name>
    <name evidence="4" type="ORF">Taqua_00212</name>
</gene>
<dbReference type="GO" id="GO:0005737">
    <property type="term" value="C:cytoplasm"/>
    <property type="evidence" value="ECO:0007669"/>
    <property type="project" value="UniProtKB-SubCell"/>
</dbReference>